<evidence type="ECO:0000256" key="10">
    <source>
        <dbReference type="SAM" id="Phobius"/>
    </source>
</evidence>
<evidence type="ECO:0000256" key="9">
    <source>
        <dbReference type="SAM" id="MobiDB-lite"/>
    </source>
</evidence>
<evidence type="ECO:0000256" key="8">
    <source>
        <dbReference type="ARBA" id="ARBA00048679"/>
    </source>
</evidence>
<dbReference type="SMART" id="SM00740">
    <property type="entry name" value="PASTA"/>
    <property type="match status" value="4"/>
</dbReference>
<accession>A0ABN2BF18</accession>
<evidence type="ECO:0000256" key="5">
    <source>
        <dbReference type="ARBA" id="ARBA00022777"/>
    </source>
</evidence>
<dbReference type="EMBL" id="BAAAQD010000014">
    <property type="protein sequence ID" value="GAA1538492.1"/>
    <property type="molecule type" value="Genomic_DNA"/>
</dbReference>
<dbReference type="CDD" id="cd14014">
    <property type="entry name" value="STKc_PknB_like"/>
    <property type="match status" value="1"/>
</dbReference>
<keyword evidence="4" id="KW-0547">Nucleotide-binding</keyword>
<feature type="domain" description="PASTA" evidence="12">
    <location>
        <begin position="377"/>
        <end position="439"/>
    </location>
</feature>
<proteinExistence type="predicted"/>
<keyword evidence="10" id="KW-1133">Transmembrane helix</keyword>
<feature type="domain" description="PASTA" evidence="12">
    <location>
        <begin position="507"/>
        <end position="573"/>
    </location>
</feature>
<dbReference type="Pfam" id="PF00069">
    <property type="entry name" value="Pkinase"/>
    <property type="match status" value="1"/>
</dbReference>
<evidence type="ECO:0000256" key="6">
    <source>
        <dbReference type="ARBA" id="ARBA00022840"/>
    </source>
</evidence>
<feature type="domain" description="PASTA" evidence="12">
    <location>
        <begin position="574"/>
        <end position="633"/>
    </location>
</feature>
<evidence type="ECO:0000256" key="7">
    <source>
        <dbReference type="ARBA" id="ARBA00047899"/>
    </source>
</evidence>
<evidence type="ECO:0000256" key="4">
    <source>
        <dbReference type="ARBA" id="ARBA00022741"/>
    </source>
</evidence>
<dbReference type="EC" id="2.7.11.1" evidence="1"/>
<comment type="caution">
    <text evidence="13">The sequence shown here is derived from an EMBL/GenBank/DDBJ whole genome shotgun (WGS) entry which is preliminary data.</text>
</comment>
<keyword evidence="6" id="KW-0067">ATP-binding</keyword>
<dbReference type="PROSITE" id="PS50011">
    <property type="entry name" value="PROTEIN_KINASE_DOM"/>
    <property type="match status" value="1"/>
</dbReference>
<dbReference type="PROSITE" id="PS00108">
    <property type="entry name" value="PROTEIN_KINASE_ST"/>
    <property type="match status" value="1"/>
</dbReference>
<dbReference type="PANTHER" id="PTHR43289">
    <property type="entry name" value="MITOGEN-ACTIVATED PROTEIN KINASE KINASE KINASE 20-RELATED"/>
    <property type="match status" value="1"/>
</dbReference>
<dbReference type="CDD" id="cd06577">
    <property type="entry name" value="PASTA_pknB"/>
    <property type="match status" value="4"/>
</dbReference>
<keyword evidence="5 13" id="KW-0418">Kinase</keyword>
<keyword evidence="14" id="KW-1185">Reference proteome</keyword>
<protein>
    <recommendedName>
        <fullName evidence="1">non-specific serine/threonine protein kinase</fullName>
        <ecNumber evidence="1">2.7.11.1</ecNumber>
    </recommendedName>
</protein>
<comment type="catalytic activity">
    <reaction evidence="7">
        <text>L-threonyl-[protein] + ATP = O-phospho-L-threonyl-[protein] + ADP + H(+)</text>
        <dbReference type="Rhea" id="RHEA:46608"/>
        <dbReference type="Rhea" id="RHEA-COMP:11060"/>
        <dbReference type="Rhea" id="RHEA-COMP:11605"/>
        <dbReference type="ChEBI" id="CHEBI:15378"/>
        <dbReference type="ChEBI" id="CHEBI:30013"/>
        <dbReference type="ChEBI" id="CHEBI:30616"/>
        <dbReference type="ChEBI" id="CHEBI:61977"/>
        <dbReference type="ChEBI" id="CHEBI:456216"/>
        <dbReference type="EC" id="2.7.11.1"/>
    </reaction>
</comment>
<dbReference type="GO" id="GO:0016301">
    <property type="term" value="F:kinase activity"/>
    <property type="evidence" value="ECO:0007669"/>
    <property type="project" value="UniProtKB-KW"/>
</dbReference>
<name>A0ABN2BF18_9ACTN</name>
<dbReference type="Gene3D" id="3.30.10.20">
    <property type="match status" value="4"/>
</dbReference>
<evidence type="ECO:0000256" key="2">
    <source>
        <dbReference type="ARBA" id="ARBA00022527"/>
    </source>
</evidence>
<dbReference type="InterPro" id="IPR005543">
    <property type="entry name" value="PASTA_dom"/>
</dbReference>
<keyword evidence="10" id="KW-0812">Transmembrane</keyword>
<dbReference type="PANTHER" id="PTHR43289:SF34">
    <property type="entry name" value="SERINE_THREONINE-PROTEIN KINASE YBDM-RELATED"/>
    <property type="match status" value="1"/>
</dbReference>
<evidence type="ECO:0000259" key="11">
    <source>
        <dbReference type="PROSITE" id="PS50011"/>
    </source>
</evidence>
<sequence>MATVYTALDERLERTVALKIIHPGQSHDPKFVNRFTDEAKTIARLTHPNVVAVYDQGTHHGLPYLVMEFVRGHTLREVLAERRRLQPQEALAIMEQMLAAIAAAHRAGLVHRDVKPENVLVAEAPGDSHNIIDGVVKVADFGLARAVEASADETGSHLMATVAYVAPELVTDGHADPRTDVYSAGIVLFEMLTGRVPYEADRPVEVAWQHVDRDVPFPSRYVPGLPPAIDDLVTRATRRDPGARPTDAGAMLAEVQAVRESIGMEIATRSRPLAQPTVIVPQIESVPQTQNVYRTGAMEPARPSWAKLPSPSPAQPPARRRRAAEPEPVGPAARLAELLAQINANPRTRLAVIASMLTLGLLVAIGGYWIGVGRYTDAPDLTTMSSDMAGQQARAAGFKVKFGPPRFDAKIAKDKVLAQDPGAHARILDGGTITLTLSLGPEIHKVPDIAGKEYDLALVDIQATGLQATRAEKYDDAVPAGYVVETEPKIGTEVKPGQTIKVFVSKGPNPVKVPLVIGKNVEEAKQALTKVKIAIGKIEPVDSDKPKDEVVSQSIGDGNSVTDGMVIDLQISKGPALVTVPEVRGQQLDQARQQLESMGLNVDVQGFGTVRQMDPQPGTQVPPGTRIRLLAYF</sequence>
<keyword evidence="3" id="KW-0808">Transferase</keyword>
<evidence type="ECO:0000256" key="3">
    <source>
        <dbReference type="ARBA" id="ARBA00022679"/>
    </source>
</evidence>
<dbReference type="InterPro" id="IPR008271">
    <property type="entry name" value="Ser/Thr_kinase_AS"/>
</dbReference>
<feature type="domain" description="Protein kinase" evidence="11">
    <location>
        <begin position="1"/>
        <end position="262"/>
    </location>
</feature>
<dbReference type="InterPro" id="IPR000719">
    <property type="entry name" value="Prot_kinase_dom"/>
</dbReference>
<dbReference type="SUPFAM" id="SSF54184">
    <property type="entry name" value="Penicillin-binding protein 2x (pbp-2x), c-terminal domain"/>
    <property type="match status" value="1"/>
</dbReference>
<dbReference type="Gene3D" id="1.10.510.10">
    <property type="entry name" value="Transferase(Phosphotransferase) domain 1"/>
    <property type="match status" value="1"/>
</dbReference>
<dbReference type="SMART" id="SM00220">
    <property type="entry name" value="S_TKc"/>
    <property type="match status" value="1"/>
</dbReference>
<evidence type="ECO:0000313" key="14">
    <source>
        <dbReference type="Proteomes" id="UP001501470"/>
    </source>
</evidence>
<comment type="catalytic activity">
    <reaction evidence="8">
        <text>L-seryl-[protein] + ATP = O-phospho-L-seryl-[protein] + ADP + H(+)</text>
        <dbReference type="Rhea" id="RHEA:17989"/>
        <dbReference type="Rhea" id="RHEA-COMP:9863"/>
        <dbReference type="Rhea" id="RHEA-COMP:11604"/>
        <dbReference type="ChEBI" id="CHEBI:15378"/>
        <dbReference type="ChEBI" id="CHEBI:29999"/>
        <dbReference type="ChEBI" id="CHEBI:30616"/>
        <dbReference type="ChEBI" id="CHEBI:83421"/>
        <dbReference type="ChEBI" id="CHEBI:456216"/>
        <dbReference type="EC" id="2.7.11.1"/>
    </reaction>
</comment>
<feature type="region of interest" description="Disordered" evidence="9">
    <location>
        <begin position="299"/>
        <end position="329"/>
    </location>
</feature>
<dbReference type="Pfam" id="PF03793">
    <property type="entry name" value="PASTA"/>
    <property type="match status" value="4"/>
</dbReference>
<dbReference type="Gene3D" id="3.30.200.20">
    <property type="entry name" value="Phosphorylase Kinase, domain 1"/>
    <property type="match status" value="1"/>
</dbReference>
<evidence type="ECO:0000313" key="13">
    <source>
        <dbReference type="EMBL" id="GAA1538492.1"/>
    </source>
</evidence>
<dbReference type="Proteomes" id="UP001501470">
    <property type="component" value="Unassembled WGS sequence"/>
</dbReference>
<evidence type="ECO:0000259" key="12">
    <source>
        <dbReference type="PROSITE" id="PS51178"/>
    </source>
</evidence>
<keyword evidence="2" id="KW-0723">Serine/threonine-protein kinase</keyword>
<dbReference type="InterPro" id="IPR011009">
    <property type="entry name" value="Kinase-like_dom_sf"/>
</dbReference>
<gene>
    <name evidence="13" type="primary">pknB_1</name>
    <name evidence="13" type="ORF">GCM10009827_067070</name>
</gene>
<evidence type="ECO:0000256" key="1">
    <source>
        <dbReference type="ARBA" id="ARBA00012513"/>
    </source>
</evidence>
<reference evidence="13 14" key="1">
    <citation type="journal article" date="2019" name="Int. J. Syst. Evol. Microbiol.">
        <title>The Global Catalogue of Microorganisms (GCM) 10K type strain sequencing project: providing services to taxonomists for standard genome sequencing and annotation.</title>
        <authorList>
            <consortium name="The Broad Institute Genomics Platform"/>
            <consortium name="The Broad Institute Genome Sequencing Center for Infectious Disease"/>
            <person name="Wu L."/>
            <person name="Ma J."/>
        </authorList>
    </citation>
    <scope>NUCLEOTIDE SEQUENCE [LARGE SCALE GENOMIC DNA]</scope>
    <source>
        <strain evidence="13 14">JCM 15933</strain>
    </source>
</reference>
<dbReference type="SUPFAM" id="SSF56112">
    <property type="entry name" value="Protein kinase-like (PK-like)"/>
    <property type="match status" value="1"/>
</dbReference>
<organism evidence="13 14">
    <name type="scientific">Dactylosporangium maewongense</name>
    <dbReference type="NCBI Taxonomy" id="634393"/>
    <lineage>
        <taxon>Bacteria</taxon>
        <taxon>Bacillati</taxon>
        <taxon>Actinomycetota</taxon>
        <taxon>Actinomycetes</taxon>
        <taxon>Micromonosporales</taxon>
        <taxon>Micromonosporaceae</taxon>
        <taxon>Dactylosporangium</taxon>
    </lineage>
</organism>
<dbReference type="PROSITE" id="PS51178">
    <property type="entry name" value="PASTA"/>
    <property type="match status" value="4"/>
</dbReference>
<keyword evidence="10" id="KW-0472">Membrane</keyword>
<feature type="domain" description="PASTA" evidence="12">
    <location>
        <begin position="440"/>
        <end position="506"/>
    </location>
</feature>
<feature type="transmembrane region" description="Helical" evidence="10">
    <location>
        <begin position="350"/>
        <end position="370"/>
    </location>
</feature>